<sequence>MRNVSIITAFLLLALAGCKKQPSSPATLKEVIEVDGRQGVACDGEYYYVSGSTALYKYTLSGKLILSNETPFSSITAGSPAPNHIGDIDVYKGEIYAGCEYFMDGEGQNIQVAIYDAGTLQYKRSISWNPGSGQVECCGLAVDRKRDIVWMADWVNGSHLYCYDLSTGEYHGKVALSPAPALQQGIFCTDTGEILISCDDGDADKEEADHLYVCSPYEGVGKELRSEVTVKPYMIMDSFRRAGEIEGLCVNPSGGDLVVLSNRGARIVLGMPKGFYEGYDREIHELYVFKLTEP</sequence>
<accession>A0A0B4N0A2</accession>
<dbReference type="AlphaFoldDB" id="A0A0B4N0A2"/>
<dbReference type="EMBL" id="KJ631405">
    <property type="protein sequence ID" value="AIF26279.1"/>
    <property type="molecule type" value="Genomic_DNA"/>
</dbReference>
<evidence type="ECO:0000313" key="1">
    <source>
        <dbReference type="EMBL" id="AIF26279.1"/>
    </source>
</evidence>
<reference evidence="1" key="1">
    <citation type="submission" date="2014-03" db="EMBL/GenBank/DDBJ databases">
        <title>A sequence of cellulolytic fosmid clone of goat rumen metagenome.</title>
        <authorList>
            <person name="Lee K.-T."/>
            <person name="Kim J.-Y."/>
            <person name="Kim Y.-J."/>
            <person name="Ahn J.-H."/>
            <person name="Park M.-N."/>
            <person name="Kim J.-H."/>
            <person name="Kim T.-H."/>
        </authorList>
    </citation>
    <scope>NUCLEOTIDE SEQUENCE</scope>
</reference>
<dbReference type="InterPro" id="IPR015943">
    <property type="entry name" value="WD40/YVTN_repeat-like_dom_sf"/>
</dbReference>
<dbReference type="Gene3D" id="2.130.10.10">
    <property type="entry name" value="YVTN repeat-like/Quinoprotein amine dehydrogenase"/>
    <property type="match status" value="1"/>
</dbReference>
<name>A0A0B4N0A2_9BACT</name>
<dbReference type="PROSITE" id="PS51257">
    <property type="entry name" value="PROKAR_LIPOPROTEIN"/>
    <property type="match status" value="1"/>
</dbReference>
<protein>
    <submittedName>
        <fullName evidence="1">Uncharacterized protein</fullName>
    </submittedName>
</protein>
<organism evidence="1">
    <name type="scientific">uncultured bacterium Lq_025_E06</name>
    <dbReference type="NCBI Taxonomy" id="1489290"/>
    <lineage>
        <taxon>Bacteria</taxon>
        <taxon>environmental samples</taxon>
    </lineage>
</organism>
<proteinExistence type="predicted"/>
<dbReference type="SUPFAM" id="SSF63825">
    <property type="entry name" value="YWTD domain"/>
    <property type="match status" value="1"/>
</dbReference>